<dbReference type="RefSeq" id="XP_003645224.1">
    <property type="nucleotide sequence ID" value="XM_003645176.1"/>
</dbReference>
<gene>
    <name evidence="6" type="ordered locus">Ecym_2700</name>
</gene>
<dbReference type="GeneID" id="11468443"/>
<feature type="domain" description="RRM" evidence="5">
    <location>
        <begin position="109"/>
        <end position="187"/>
    </location>
</feature>
<evidence type="ECO:0000259" key="5">
    <source>
        <dbReference type="PROSITE" id="PS50102"/>
    </source>
</evidence>
<keyword evidence="7" id="KW-1185">Reference proteome</keyword>
<dbReference type="STRING" id="931890.G8JPE0"/>
<evidence type="ECO:0000256" key="1">
    <source>
        <dbReference type="ARBA" id="ARBA00022737"/>
    </source>
</evidence>
<dbReference type="HOGENOM" id="CLU_621223_0_0_1"/>
<dbReference type="PANTHER" id="PTHR24012">
    <property type="entry name" value="RNA BINDING PROTEIN"/>
    <property type="match status" value="1"/>
</dbReference>
<protein>
    <recommendedName>
        <fullName evidence="5">RRM domain-containing protein</fullName>
    </recommendedName>
</protein>
<sequence>MQVGKRDLEDVKEEENQFGKKQNTVTTNRREFTTIIVRNLPKSYNNNKVRKYFQACGIIKQVDVVLAKDGKSKLGRVEFNSYDGVLSALTKTFKLIGSHEITVEHLENMTLWITNFPPYYNVTDLRNLLNSFEGCCLNVRLPSLRFNSDRRFAYADMDSQEHATEIAEELNGKVIEGFKIVIKKSNPLEKDFRTDAGTRERREIYISQLDSERVTADKLRALFTQFGTIESINIPSANHNEFANHKKGFAFIMYETDKAASAAVSLNNTEFEGTNIIVSIADRKAYLERKRVKQLLNSKSSKDNVISLFPFSDKVSKSQIQRIIKDHASFLQNEMIKDIFLVTDHEGALILLNDEKIAAKLILALNGCKYASRTLKCGTIKELSRHYPSINDSTRKTRPIIQTQPRPSIETSNDKKMNNEDFRKLLLQND</sequence>
<keyword evidence="2 3" id="KW-0694">RNA-binding</keyword>
<dbReference type="EMBL" id="CP002498">
    <property type="protein sequence ID" value="AET38407.1"/>
    <property type="molecule type" value="Genomic_DNA"/>
</dbReference>
<feature type="region of interest" description="Disordered" evidence="4">
    <location>
        <begin position="391"/>
        <end position="415"/>
    </location>
</feature>
<dbReference type="InterPro" id="IPR012677">
    <property type="entry name" value="Nucleotide-bd_a/b_plait_sf"/>
</dbReference>
<dbReference type="InterPro" id="IPR000504">
    <property type="entry name" value="RRM_dom"/>
</dbReference>
<proteinExistence type="predicted"/>
<dbReference type="GO" id="GO:0000245">
    <property type="term" value="P:spliceosomal complex assembly"/>
    <property type="evidence" value="ECO:0007669"/>
    <property type="project" value="EnsemblFungi"/>
</dbReference>
<dbReference type="SUPFAM" id="SSF54928">
    <property type="entry name" value="RNA-binding domain, RBD"/>
    <property type="match status" value="2"/>
</dbReference>
<evidence type="ECO:0000256" key="4">
    <source>
        <dbReference type="SAM" id="MobiDB-lite"/>
    </source>
</evidence>
<organism evidence="6 7">
    <name type="scientific">Eremothecium cymbalariae (strain CBS 270.75 / DBVPG 7215 / KCTC 17166 / NRRL Y-17582)</name>
    <name type="common">Yeast</name>
    <dbReference type="NCBI Taxonomy" id="931890"/>
    <lineage>
        <taxon>Eukaryota</taxon>
        <taxon>Fungi</taxon>
        <taxon>Dikarya</taxon>
        <taxon>Ascomycota</taxon>
        <taxon>Saccharomycotina</taxon>
        <taxon>Saccharomycetes</taxon>
        <taxon>Saccharomycetales</taxon>
        <taxon>Saccharomycetaceae</taxon>
        <taxon>Eremothecium</taxon>
    </lineage>
</organism>
<evidence type="ECO:0000256" key="3">
    <source>
        <dbReference type="PROSITE-ProRule" id="PRU00176"/>
    </source>
</evidence>
<reference evidence="7" key="1">
    <citation type="journal article" date="2012" name="G3 (Bethesda)">
        <title>Pichia sorbitophila, an interspecies yeast hybrid reveals early steps of genome resolution following polyploidization.</title>
        <authorList>
            <person name="Leh Louis V."/>
            <person name="Despons L."/>
            <person name="Friedrich A."/>
            <person name="Martin T."/>
            <person name="Durrens P."/>
            <person name="Casaregola S."/>
            <person name="Neuveglise C."/>
            <person name="Fairhead C."/>
            <person name="Marck C."/>
            <person name="Cruz J.A."/>
            <person name="Straub M.L."/>
            <person name="Kugler V."/>
            <person name="Sacerdot C."/>
            <person name="Uzunov Z."/>
            <person name="Thierry A."/>
            <person name="Weiss S."/>
            <person name="Bleykasten C."/>
            <person name="De Montigny J."/>
            <person name="Jacques N."/>
            <person name="Jung P."/>
            <person name="Lemaire M."/>
            <person name="Mallet S."/>
            <person name="Morel G."/>
            <person name="Richard G.F."/>
            <person name="Sarkar A."/>
            <person name="Savel G."/>
            <person name="Schacherer J."/>
            <person name="Seret M.L."/>
            <person name="Talla E."/>
            <person name="Samson G."/>
            <person name="Jubin C."/>
            <person name="Poulain J."/>
            <person name="Vacherie B."/>
            <person name="Barbe V."/>
            <person name="Pelletier E."/>
            <person name="Sherman D.J."/>
            <person name="Westhof E."/>
            <person name="Weissenbach J."/>
            <person name="Baret P.V."/>
            <person name="Wincker P."/>
            <person name="Gaillardin C."/>
            <person name="Dujon B."/>
            <person name="Souciet J.L."/>
        </authorList>
    </citation>
    <scope>NUCLEOTIDE SEQUENCE [LARGE SCALE GENOMIC DNA]</scope>
    <source>
        <strain evidence="7">CBS 270.75 / DBVPG 7215 / KCTC 17166 / NRRL Y-17582</strain>
    </source>
</reference>
<dbReference type="AlphaFoldDB" id="G8JPE0"/>
<keyword evidence="1" id="KW-0677">Repeat</keyword>
<dbReference type="CDD" id="cd12296">
    <property type="entry name" value="RRM1_Prp24"/>
    <property type="match status" value="1"/>
</dbReference>
<dbReference type="InterPro" id="IPR035979">
    <property type="entry name" value="RBD_domain_sf"/>
</dbReference>
<evidence type="ECO:0000313" key="6">
    <source>
        <dbReference type="EMBL" id="AET38407.1"/>
    </source>
</evidence>
<dbReference type="InterPro" id="IPR034397">
    <property type="entry name" value="Prp24_RRM1"/>
</dbReference>
<dbReference type="KEGG" id="erc:Ecym_2700"/>
<feature type="domain" description="RRM" evidence="5">
    <location>
        <begin position="202"/>
        <end position="283"/>
    </location>
</feature>
<feature type="compositionally biased region" description="Basic and acidic residues" evidence="4">
    <location>
        <begin position="1"/>
        <end position="18"/>
    </location>
</feature>
<dbReference type="Proteomes" id="UP000006790">
    <property type="component" value="Chromosome 2"/>
</dbReference>
<dbReference type="Pfam" id="PF16842">
    <property type="entry name" value="RRM_occluded"/>
    <property type="match status" value="1"/>
</dbReference>
<dbReference type="OrthoDB" id="360390at2759"/>
<dbReference type="GO" id="GO:0017070">
    <property type="term" value="F:U6 snRNA binding"/>
    <property type="evidence" value="ECO:0007669"/>
    <property type="project" value="EnsemblFungi"/>
</dbReference>
<accession>G8JPE0</accession>
<feature type="domain" description="RRM" evidence="5">
    <location>
        <begin position="33"/>
        <end position="108"/>
    </location>
</feature>
<dbReference type="eggNOG" id="KOG0128">
    <property type="taxonomic scope" value="Eukaryota"/>
</dbReference>
<dbReference type="InterPro" id="IPR031766">
    <property type="entry name" value="RRM_occluded"/>
</dbReference>
<evidence type="ECO:0000313" key="7">
    <source>
        <dbReference type="Proteomes" id="UP000006790"/>
    </source>
</evidence>
<dbReference type="GO" id="GO:0005688">
    <property type="term" value="C:U6 snRNP"/>
    <property type="evidence" value="ECO:0007669"/>
    <property type="project" value="EnsemblFungi"/>
</dbReference>
<dbReference type="Pfam" id="PF00076">
    <property type="entry name" value="RRM_1"/>
    <property type="match status" value="3"/>
</dbReference>
<dbReference type="SMART" id="SM00360">
    <property type="entry name" value="RRM"/>
    <property type="match status" value="3"/>
</dbReference>
<dbReference type="OMA" id="AYIDMAS"/>
<feature type="compositionally biased region" description="Polar residues" evidence="4">
    <location>
        <begin position="400"/>
        <end position="411"/>
    </location>
</feature>
<dbReference type="GO" id="GO:0000244">
    <property type="term" value="P:spliceosomal tri-snRNP complex assembly"/>
    <property type="evidence" value="ECO:0007669"/>
    <property type="project" value="EnsemblFungi"/>
</dbReference>
<dbReference type="Gene3D" id="3.30.70.330">
    <property type="match status" value="4"/>
</dbReference>
<dbReference type="GO" id="GO:0005681">
    <property type="term" value="C:spliceosomal complex"/>
    <property type="evidence" value="ECO:0007669"/>
    <property type="project" value="EnsemblFungi"/>
</dbReference>
<name>G8JPE0_ERECY</name>
<evidence type="ECO:0000256" key="2">
    <source>
        <dbReference type="ARBA" id="ARBA00022884"/>
    </source>
</evidence>
<feature type="region of interest" description="Disordered" evidence="4">
    <location>
        <begin position="1"/>
        <end position="24"/>
    </location>
</feature>
<dbReference type="PROSITE" id="PS50102">
    <property type="entry name" value="RRM"/>
    <property type="match status" value="3"/>
</dbReference>
<dbReference type="FunCoup" id="G8JPE0">
    <property type="interactions" value="138"/>
</dbReference>
<dbReference type="InParanoid" id="G8JPE0"/>